<accession>A0A1W2A0G1</accession>
<dbReference type="RefSeq" id="WP_084286817.1">
    <property type="nucleotide sequence ID" value="NZ_FWYB01000001.1"/>
</dbReference>
<evidence type="ECO:0000256" key="1">
    <source>
        <dbReference type="SAM" id="Phobius"/>
    </source>
</evidence>
<sequence>MKAGIFIPGLGEAFPGTTIKGYAQRLANEMDYANPVQLKFYTTEERFEYAGKCSTDCITIWSKNGDIVKREYRLYDFSYAKTLTRNYEEKSVITRCLLIFKTIILKSPILFKRLFKANVWGYQSKRLRLLSFYTFGIFLVMALAGISLIPAVITLIEEIFDNKTLHNALTNHKEITEFAVVSKKLILGFTSFILLGLSFFPAVQKSVSGFATEFCCVDNYLELGKRRQALIGDLNALVEFIAEKETAELADNEDEFKLHFHAYSFGSILALDLLYPFGSTPVSRIAQLTECLITVGCPYEYIQSYYPVYFKNRDTNTVSLKKWYNVLSVADALSSNFRNDAHPLPAQYSFSEIGPIAENIQYEVSPADPSGIWNFLSLYSLKAHQFYWDGSAGGQSCLKDIYTRLAQDKFLS</sequence>
<proteinExistence type="predicted"/>
<protein>
    <submittedName>
        <fullName evidence="2">Uncharacterized protein</fullName>
    </submittedName>
</protein>
<evidence type="ECO:0000313" key="3">
    <source>
        <dbReference type="Proteomes" id="UP000192678"/>
    </source>
</evidence>
<gene>
    <name evidence="2" type="ORF">SAMN04488101_101223</name>
</gene>
<keyword evidence="1" id="KW-1133">Transmembrane helix</keyword>
<keyword evidence="1" id="KW-0472">Membrane</keyword>
<dbReference type="STRING" id="475255.SAMN04488101_101223"/>
<keyword evidence="3" id="KW-1185">Reference proteome</keyword>
<evidence type="ECO:0000313" key="2">
    <source>
        <dbReference type="EMBL" id="SMC54167.1"/>
    </source>
</evidence>
<dbReference type="AlphaFoldDB" id="A0A1W2A0G1"/>
<feature type="transmembrane region" description="Helical" evidence="1">
    <location>
        <begin position="132"/>
        <end position="156"/>
    </location>
</feature>
<dbReference type="EMBL" id="FWYB01000001">
    <property type="protein sequence ID" value="SMC54167.1"/>
    <property type="molecule type" value="Genomic_DNA"/>
</dbReference>
<keyword evidence="1" id="KW-0812">Transmembrane</keyword>
<feature type="transmembrane region" description="Helical" evidence="1">
    <location>
        <begin position="185"/>
        <end position="203"/>
    </location>
</feature>
<name>A0A1W2A0G1_9SPHI</name>
<organism evidence="2 3">
    <name type="scientific">Pedobacter nyackensis</name>
    <dbReference type="NCBI Taxonomy" id="475255"/>
    <lineage>
        <taxon>Bacteria</taxon>
        <taxon>Pseudomonadati</taxon>
        <taxon>Bacteroidota</taxon>
        <taxon>Sphingobacteriia</taxon>
        <taxon>Sphingobacteriales</taxon>
        <taxon>Sphingobacteriaceae</taxon>
        <taxon>Pedobacter</taxon>
    </lineage>
</organism>
<reference evidence="2 3" key="1">
    <citation type="submission" date="2017-04" db="EMBL/GenBank/DDBJ databases">
        <authorList>
            <person name="Afonso C.L."/>
            <person name="Miller P.J."/>
            <person name="Scott M.A."/>
            <person name="Spackman E."/>
            <person name="Goraichik I."/>
            <person name="Dimitrov K.M."/>
            <person name="Suarez D.L."/>
            <person name="Swayne D.E."/>
        </authorList>
    </citation>
    <scope>NUCLEOTIDE SEQUENCE [LARGE SCALE GENOMIC DNA]</scope>
    <source>
        <strain evidence="2 3">DSM 19625</strain>
    </source>
</reference>
<dbReference type="Proteomes" id="UP000192678">
    <property type="component" value="Unassembled WGS sequence"/>
</dbReference>
<dbReference type="OrthoDB" id="1322294at2"/>